<dbReference type="GO" id="GO:0006301">
    <property type="term" value="P:DNA damage tolerance"/>
    <property type="evidence" value="ECO:0007669"/>
    <property type="project" value="InterPro"/>
</dbReference>
<dbReference type="PROSITE" id="PS00518">
    <property type="entry name" value="ZF_RING_1"/>
    <property type="match status" value="1"/>
</dbReference>
<feature type="compositionally biased region" description="Polar residues" evidence="6">
    <location>
        <begin position="124"/>
        <end position="141"/>
    </location>
</feature>
<feature type="region of interest" description="Disordered" evidence="6">
    <location>
        <begin position="1"/>
        <end position="226"/>
    </location>
</feature>
<evidence type="ECO:0000256" key="5">
    <source>
        <dbReference type="SAM" id="Coils"/>
    </source>
</evidence>
<dbReference type="EMBL" id="JARQWQ010000009">
    <property type="protein sequence ID" value="KAK2569706.1"/>
    <property type="molecule type" value="Genomic_DNA"/>
</dbReference>
<organism evidence="8 9">
    <name type="scientific">Acropora cervicornis</name>
    <name type="common">Staghorn coral</name>
    <dbReference type="NCBI Taxonomy" id="6130"/>
    <lineage>
        <taxon>Eukaryota</taxon>
        <taxon>Metazoa</taxon>
        <taxon>Cnidaria</taxon>
        <taxon>Anthozoa</taxon>
        <taxon>Hexacorallia</taxon>
        <taxon>Scleractinia</taxon>
        <taxon>Astrocoeniina</taxon>
        <taxon>Acroporidae</taxon>
        <taxon>Acropora</taxon>
    </lineage>
</organism>
<evidence type="ECO:0000313" key="8">
    <source>
        <dbReference type="EMBL" id="KAK2569706.1"/>
    </source>
</evidence>
<keyword evidence="5" id="KW-0175">Coiled coil</keyword>
<name>A0AAD9QZ15_ACRCE</name>
<dbReference type="AlphaFoldDB" id="A0AAD9QZ15"/>
<proteinExistence type="predicted"/>
<feature type="compositionally biased region" description="Basic residues" evidence="6">
    <location>
        <begin position="1"/>
        <end position="12"/>
    </location>
</feature>
<dbReference type="Gene3D" id="3.30.40.10">
    <property type="entry name" value="Zinc/RING finger domain, C3HC4 (zinc finger)"/>
    <property type="match status" value="1"/>
</dbReference>
<dbReference type="GO" id="GO:0003697">
    <property type="term" value="F:single-stranded DNA binding"/>
    <property type="evidence" value="ECO:0007669"/>
    <property type="project" value="InterPro"/>
</dbReference>
<evidence type="ECO:0000256" key="4">
    <source>
        <dbReference type="PROSITE-ProRule" id="PRU00175"/>
    </source>
</evidence>
<evidence type="ECO:0000259" key="7">
    <source>
        <dbReference type="PROSITE" id="PS50089"/>
    </source>
</evidence>
<feature type="compositionally biased region" description="Basic and acidic residues" evidence="6">
    <location>
        <begin position="17"/>
        <end position="44"/>
    </location>
</feature>
<evidence type="ECO:0000256" key="2">
    <source>
        <dbReference type="ARBA" id="ARBA00022771"/>
    </source>
</evidence>
<dbReference type="InterPro" id="IPR013083">
    <property type="entry name" value="Znf_RING/FYVE/PHD"/>
</dbReference>
<keyword evidence="3" id="KW-0862">Zinc</keyword>
<dbReference type="InterPro" id="IPR017907">
    <property type="entry name" value="Znf_RING_CS"/>
</dbReference>
<dbReference type="GO" id="GO:0008270">
    <property type="term" value="F:zinc ion binding"/>
    <property type="evidence" value="ECO:0007669"/>
    <property type="project" value="UniProtKB-KW"/>
</dbReference>
<evidence type="ECO:0000313" key="9">
    <source>
        <dbReference type="Proteomes" id="UP001249851"/>
    </source>
</evidence>
<feature type="compositionally biased region" description="Polar residues" evidence="6">
    <location>
        <begin position="163"/>
        <end position="182"/>
    </location>
</feature>
<feature type="compositionally biased region" description="Polar residues" evidence="6">
    <location>
        <begin position="190"/>
        <end position="201"/>
    </location>
</feature>
<evidence type="ECO:0000256" key="3">
    <source>
        <dbReference type="ARBA" id="ARBA00022833"/>
    </source>
</evidence>
<keyword evidence="1" id="KW-0479">Metal-binding</keyword>
<dbReference type="PROSITE" id="PS50089">
    <property type="entry name" value="ZF_RING_2"/>
    <property type="match status" value="1"/>
</dbReference>
<protein>
    <recommendedName>
        <fullName evidence="7">RING-type domain-containing protein</fullName>
    </recommendedName>
</protein>
<dbReference type="SUPFAM" id="SSF57850">
    <property type="entry name" value="RING/U-box"/>
    <property type="match status" value="1"/>
</dbReference>
<evidence type="ECO:0000256" key="6">
    <source>
        <dbReference type="SAM" id="MobiDB-lite"/>
    </source>
</evidence>
<keyword evidence="2 4" id="KW-0863">Zinc-finger</keyword>
<accession>A0AAD9QZ15</accession>
<feature type="compositionally biased region" description="Basic and acidic residues" evidence="6">
    <location>
        <begin position="142"/>
        <end position="155"/>
    </location>
</feature>
<evidence type="ECO:0000256" key="1">
    <source>
        <dbReference type="ARBA" id="ARBA00022723"/>
    </source>
</evidence>
<keyword evidence="9" id="KW-1185">Reference proteome</keyword>
<dbReference type="PANTHER" id="PTHR14134">
    <property type="entry name" value="E3 UBIQUITIN-PROTEIN LIGASE RAD18"/>
    <property type="match status" value="1"/>
</dbReference>
<dbReference type="InterPro" id="IPR039577">
    <property type="entry name" value="Rad18"/>
</dbReference>
<dbReference type="SMART" id="SM00184">
    <property type="entry name" value="RING"/>
    <property type="match status" value="1"/>
</dbReference>
<reference evidence="8" key="2">
    <citation type="journal article" date="2023" name="Science">
        <title>Genomic signatures of disease resistance in endangered staghorn corals.</title>
        <authorList>
            <person name="Vollmer S.V."/>
            <person name="Selwyn J.D."/>
            <person name="Despard B.A."/>
            <person name="Roesel C.L."/>
        </authorList>
    </citation>
    <scope>NUCLEOTIDE SEQUENCE</scope>
    <source>
        <strain evidence="8">K2</strain>
    </source>
</reference>
<reference evidence="8" key="1">
    <citation type="journal article" date="2023" name="G3 (Bethesda)">
        <title>Whole genome assembly and annotation of the endangered Caribbean coral Acropora cervicornis.</title>
        <authorList>
            <person name="Selwyn J.D."/>
            <person name="Vollmer S.V."/>
        </authorList>
    </citation>
    <scope>NUCLEOTIDE SEQUENCE</scope>
    <source>
        <strain evidence="8">K2</strain>
    </source>
</reference>
<comment type="caution">
    <text evidence="8">The sequence shown here is derived from an EMBL/GenBank/DDBJ whole genome shotgun (WGS) entry which is preliminary data.</text>
</comment>
<feature type="domain" description="RING-type" evidence="7">
    <location>
        <begin position="288"/>
        <end position="327"/>
    </location>
</feature>
<dbReference type="GO" id="GO:0061630">
    <property type="term" value="F:ubiquitin protein ligase activity"/>
    <property type="evidence" value="ECO:0007669"/>
    <property type="project" value="InterPro"/>
</dbReference>
<feature type="coiled-coil region" evidence="5">
    <location>
        <begin position="343"/>
        <end position="459"/>
    </location>
</feature>
<dbReference type="GO" id="GO:0006513">
    <property type="term" value="P:protein monoubiquitination"/>
    <property type="evidence" value="ECO:0007669"/>
    <property type="project" value="InterPro"/>
</dbReference>
<sequence>MSLQGKKLKTRTSSKTNETKEETAEKVKALREKQNQWMKEREASKTSSKKLKTINKDNVTLPDVPKSRTRTGMSGSPAEVVNAANRNPYSNPRRKPLYPEPQRDHSDLISWISKADNPLVNKQRPPSATSSHKRNPTSSRSSTRENSDNDMKTNKEYVPSNYEKPSSTRLLSNTVLSSSKQTLHNKLRPSSRTSVKSNSSYHGDDGSHGNTNDDFLLDNPVNNPQSEVTFANEDAKSKTPELSADILNALADSVAERLKATLHPPASSKQGKQNANEHNESAIASHLCPLCEKHMTGRRHTPMAAIPCGHTYCQTCISDCKKCPTCQTVVRSTAVNTVLQGIIKDFNEQKERERLQKMEEQTRQYVDEYQSLVVRCNALNDEAESILNNMEEVTEQLLDEKKMIKKLEMDKEELKEKINKLQTELDSVAVKEQECHSQCHNLETRYNEEKERLSLIEDTVQRIGKSKERVKIMIHNFAPSLNLDDYE</sequence>
<dbReference type="InterPro" id="IPR001841">
    <property type="entry name" value="Znf_RING"/>
</dbReference>
<dbReference type="PANTHER" id="PTHR14134:SF3">
    <property type="entry name" value="RING-CH-TYPE DOMAIN-CONTAINING PROTEIN"/>
    <property type="match status" value="1"/>
</dbReference>
<gene>
    <name evidence="8" type="ORF">P5673_005541</name>
</gene>
<dbReference type="Proteomes" id="UP001249851">
    <property type="component" value="Unassembled WGS sequence"/>
</dbReference>